<dbReference type="Gene3D" id="3.40.50.360">
    <property type="match status" value="1"/>
</dbReference>
<accession>A0A8J8SIC2</accession>
<gene>
    <name evidence="1" type="ORF">HZI73_19565</name>
</gene>
<dbReference type="AlphaFoldDB" id="A0A8J8SIC2"/>
<dbReference type="SUPFAM" id="SSF52218">
    <property type="entry name" value="Flavoproteins"/>
    <property type="match status" value="1"/>
</dbReference>
<protein>
    <recommendedName>
        <fullName evidence="3">Flavodoxin-like domain-containing protein</fullName>
    </recommendedName>
</protein>
<dbReference type="RefSeq" id="WP_212695053.1">
    <property type="nucleotide sequence ID" value="NZ_CP058649.1"/>
</dbReference>
<evidence type="ECO:0000313" key="1">
    <source>
        <dbReference type="EMBL" id="QUI24358.1"/>
    </source>
</evidence>
<sequence>MKTAVISYSLTENNDRLAKFIAEMFKLDHIRITEEKKRSNAIIALDMLLGRTPKTKPSLQVMDQYDKFIFLAPIWMGKVASPLRAYLKHLKSLRKSYSFYSISGGALGPNPKVGKDLQKLTGKKMSNMQVFLIVDLIGGSRKPTSEETSNYRLSDQDIHQLSMMIKQALEKA</sequence>
<evidence type="ECO:0008006" key="3">
    <source>
        <dbReference type="Google" id="ProtNLM"/>
    </source>
</evidence>
<reference evidence="1" key="1">
    <citation type="submission" date="2020-07" db="EMBL/GenBank/DDBJ databases">
        <title>Vallitalea pronyensis genome.</title>
        <authorList>
            <person name="Postec A."/>
        </authorList>
    </citation>
    <scope>NUCLEOTIDE SEQUENCE</scope>
    <source>
        <strain evidence="1">FatNI3</strain>
    </source>
</reference>
<evidence type="ECO:0000313" key="2">
    <source>
        <dbReference type="Proteomes" id="UP000683246"/>
    </source>
</evidence>
<keyword evidence="2" id="KW-1185">Reference proteome</keyword>
<dbReference type="InterPro" id="IPR029039">
    <property type="entry name" value="Flavoprotein-like_sf"/>
</dbReference>
<dbReference type="KEGG" id="vpy:HZI73_19565"/>
<dbReference type="EMBL" id="CP058649">
    <property type="protein sequence ID" value="QUI24358.1"/>
    <property type="molecule type" value="Genomic_DNA"/>
</dbReference>
<dbReference type="Proteomes" id="UP000683246">
    <property type="component" value="Chromosome"/>
</dbReference>
<name>A0A8J8SIC2_9FIRM</name>
<proteinExistence type="predicted"/>
<organism evidence="1 2">
    <name type="scientific">Vallitalea pronyensis</name>
    <dbReference type="NCBI Taxonomy" id="1348613"/>
    <lineage>
        <taxon>Bacteria</taxon>
        <taxon>Bacillati</taxon>
        <taxon>Bacillota</taxon>
        <taxon>Clostridia</taxon>
        <taxon>Lachnospirales</taxon>
        <taxon>Vallitaleaceae</taxon>
        <taxon>Vallitalea</taxon>
    </lineage>
</organism>